<evidence type="ECO:0000313" key="3">
    <source>
        <dbReference type="Proteomes" id="UP001165652"/>
    </source>
</evidence>
<reference evidence="2" key="2">
    <citation type="submission" date="2023-02" db="EMBL/GenBank/DDBJ databases">
        <authorList>
            <person name="Rayyan A."/>
            <person name="Meyer T."/>
            <person name="Kyndt J.A."/>
        </authorList>
    </citation>
    <scope>NUCLEOTIDE SEQUENCE</scope>
    <source>
        <strain evidence="2">DSM 9987</strain>
    </source>
</reference>
<accession>A0ABT5J5X6</accession>
<evidence type="ECO:0000256" key="1">
    <source>
        <dbReference type="SAM" id="SignalP"/>
    </source>
</evidence>
<comment type="caution">
    <text evidence="2">The sequence shown here is derived from an EMBL/GenBank/DDBJ whole genome shotgun (WGS) entry which is preliminary data.</text>
</comment>
<dbReference type="RefSeq" id="WP_272775890.1">
    <property type="nucleotide sequence ID" value="NZ_JAQQLI010000005.1"/>
</dbReference>
<protein>
    <submittedName>
        <fullName evidence="2">Uncharacterized protein</fullName>
    </submittedName>
</protein>
<dbReference type="PROSITE" id="PS51318">
    <property type="entry name" value="TAT"/>
    <property type="match status" value="1"/>
</dbReference>
<feature type="chain" id="PRO_5045250170" evidence="1">
    <location>
        <begin position="35"/>
        <end position="162"/>
    </location>
</feature>
<name>A0ABT5J5X6_RHOTP</name>
<organism evidence="2 3">
    <name type="scientific">Rhodoplanes tepidamans</name>
    <name type="common">Rhodoplanes cryptolactis</name>
    <dbReference type="NCBI Taxonomy" id="200616"/>
    <lineage>
        <taxon>Bacteria</taxon>
        <taxon>Pseudomonadati</taxon>
        <taxon>Pseudomonadota</taxon>
        <taxon>Alphaproteobacteria</taxon>
        <taxon>Hyphomicrobiales</taxon>
        <taxon>Nitrobacteraceae</taxon>
        <taxon>Rhodoplanes</taxon>
    </lineage>
</organism>
<sequence>MRTMLRSVRHLLGVAAVLAVSLLATLLGAGAAHAHPGHGHEHRHALAAAAVAVTASAVRPDATVVHAAVETAAEAAAVAMPVTVTGAVTSDGAAPPDAPPAAGCTVPGCCGGGPCSACCSMVPPVAVLVWPARAAPVHGVHAAPALHDAVSSGLKRPPRSFG</sequence>
<keyword evidence="1" id="KW-0732">Signal</keyword>
<evidence type="ECO:0000313" key="2">
    <source>
        <dbReference type="EMBL" id="MDC7785039.1"/>
    </source>
</evidence>
<dbReference type="Proteomes" id="UP001165652">
    <property type="component" value="Unassembled WGS sequence"/>
</dbReference>
<gene>
    <name evidence="2" type="ORF">PQJ73_05030</name>
</gene>
<proteinExistence type="predicted"/>
<keyword evidence="3" id="KW-1185">Reference proteome</keyword>
<dbReference type="InterPro" id="IPR006311">
    <property type="entry name" value="TAT_signal"/>
</dbReference>
<reference evidence="2" key="1">
    <citation type="journal article" date="2023" name="Microbiol Resour">
        <title>Genome Sequences of Rhodoplanes serenus and Two Thermotolerant Strains, Rhodoplanes tepidamans and 'Rhodoplanes cryptolactis,' Further Refine the Genus.</title>
        <authorList>
            <person name="Rayyan A.A."/>
            <person name="Kyndt J.A."/>
        </authorList>
    </citation>
    <scope>NUCLEOTIDE SEQUENCE</scope>
    <source>
        <strain evidence="2">DSM 9987</strain>
    </source>
</reference>
<feature type="signal peptide" evidence="1">
    <location>
        <begin position="1"/>
        <end position="34"/>
    </location>
</feature>
<dbReference type="EMBL" id="JAQQLI010000005">
    <property type="protein sequence ID" value="MDC7785039.1"/>
    <property type="molecule type" value="Genomic_DNA"/>
</dbReference>